<dbReference type="GO" id="GO:0004185">
    <property type="term" value="F:serine-type carboxypeptidase activity"/>
    <property type="evidence" value="ECO:0007669"/>
    <property type="project" value="UniProtKB-UniRule"/>
</dbReference>
<sequence>MYGTTERQGEKGLPRNNSPPPSRSLTGLLVSVMGFFMFGMLGVVILLPRGAPVAALEGAPRHQHLVDNKNLDLPEEVSDLTMYAGFVPTNLEKPELDSHLFYWMLKSQTEGPKPLVIWLNGGPGASSLTGVLLELGPFLLERSGELKYNEFGWTQEAHVVAIDNPVGAGFSYTSSEEVDGEGYVNSLGEMAEQLYIGIFGILDLHPWLKDSPIFIAGESYAGKYIPAISHYILEKSREGDDRVNLKGIAIGNGELKPYTAYASTPDYLRNLGLIDVKQQTWAHEALKACKAQVDAEEWIAAFETCQGIEDHLFAEFVQIPFIYDIREKTDFFTDLTAVATDWLNKPEVHEALNVGDRPWRQSDGQGPSSIGRPVPEHLKLDEMQDIPDSVITDLIDSYRVMLYSGQYDGSSCNFLGTERMLDDLVWEGKDDYEASERHVWKVDGSVAGYAKGSTESFSYVLVANSGHLVPTNQPENALDMLRRFINNEEF</sequence>
<dbReference type="PANTHER" id="PTHR11802:SF3">
    <property type="entry name" value="RETINOID-INDUCIBLE SERINE CARBOXYPEPTIDASE"/>
    <property type="match status" value="1"/>
</dbReference>
<accession>A0A9W7ABV2</accession>
<proteinExistence type="inferred from homology"/>
<dbReference type="GO" id="GO:0006508">
    <property type="term" value="P:proteolysis"/>
    <property type="evidence" value="ECO:0007669"/>
    <property type="project" value="UniProtKB-KW"/>
</dbReference>
<keyword evidence="9" id="KW-1133">Transmembrane helix</keyword>
<dbReference type="InterPro" id="IPR001563">
    <property type="entry name" value="Peptidase_S10"/>
</dbReference>
<dbReference type="Pfam" id="PF00450">
    <property type="entry name" value="Peptidase_S10"/>
    <property type="match status" value="1"/>
</dbReference>
<evidence type="ECO:0000256" key="6">
    <source>
        <dbReference type="ARBA" id="ARBA00023180"/>
    </source>
</evidence>
<keyword evidence="4" id="KW-0732">Signal</keyword>
<dbReference type="EC" id="3.4.16.-" evidence="7"/>
<evidence type="ECO:0000256" key="5">
    <source>
        <dbReference type="ARBA" id="ARBA00022801"/>
    </source>
</evidence>
<dbReference type="OrthoDB" id="443318at2759"/>
<dbReference type="Gene3D" id="3.40.50.1820">
    <property type="entry name" value="alpha/beta hydrolase"/>
    <property type="match status" value="1"/>
</dbReference>
<evidence type="ECO:0000256" key="3">
    <source>
        <dbReference type="ARBA" id="ARBA00022670"/>
    </source>
</evidence>
<evidence type="ECO:0000256" key="8">
    <source>
        <dbReference type="SAM" id="MobiDB-lite"/>
    </source>
</evidence>
<gene>
    <name evidence="10" type="ORF">TrST_g2295</name>
</gene>
<dbReference type="EMBL" id="BRXY01000130">
    <property type="protein sequence ID" value="GMH69164.1"/>
    <property type="molecule type" value="Genomic_DNA"/>
</dbReference>
<dbReference type="PROSITE" id="PS00131">
    <property type="entry name" value="CARBOXYPEPT_SER_SER"/>
    <property type="match status" value="1"/>
</dbReference>
<dbReference type="InterPro" id="IPR033124">
    <property type="entry name" value="Ser_caboxypep_his_AS"/>
</dbReference>
<feature type="transmembrane region" description="Helical" evidence="9">
    <location>
        <begin position="25"/>
        <end position="47"/>
    </location>
</feature>
<keyword evidence="5 7" id="KW-0378">Hydrolase</keyword>
<keyword evidence="3 7" id="KW-0645">Protease</keyword>
<dbReference type="PROSITE" id="PS00560">
    <property type="entry name" value="CARBOXYPEPT_SER_HIS"/>
    <property type="match status" value="1"/>
</dbReference>
<evidence type="ECO:0000313" key="10">
    <source>
        <dbReference type="EMBL" id="GMH69164.1"/>
    </source>
</evidence>
<organism evidence="10 11">
    <name type="scientific">Triparma strigata</name>
    <dbReference type="NCBI Taxonomy" id="1606541"/>
    <lineage>
        <taxon>Eukaryota</taxon>
        <taxon>Sar</taxon>
        <taxon>Stramenopiles</taxon>
        <taxon>Ochrophyta</taxon>
        <taxon>Bolidophyceae</taxon>
        <taxon>Parmales</taxon>
        <taxon>Triparmaceae</taxon>
        <taxon>Triparma</taxon>
    </lineage>
</organism>
<keyword evidence="11" id="KW-1185">Reference proteome</keyword>
<evidence type="ECO:0000256" key="7">
    <source>
        <dbReference type="RuleBase" id="RU361156"/>
    </source>
</evidence>
<keyword evidence="9" id="KW-0812">Transmembrane</keyword>
<protein>
    <recommendedName>
        <fullName evidence="7">Carboxypeptidase</fullName>
        <ecNumber evidence="7">3.4.16.-</ecNumber>
    </recommendedName>
</protein>
<dbReference type="PANTHER" id="PTHR11802">
    <property type="entry name" value="SERINE PROTEASE FAMILY S10 SERINE CARBOXYPEPTIDASE"/>
    <property type="match status" value="1"/>
</dbReference>
<dbReference type="PRINTS" id="PR00724">
    <property type="entry name" value="CRBOXYPTASEC"/>
</dbReference>
<comment type="caution">
    <text evidence="10">The sequence shown here is derived from an EMBL/GenBank/DDBJ whole genome shotgun (WGS) entry which is preliminary data.</text>
</comment>
<reference evidence="11" key="1">
    <citation type="journal article" date="2023" name="Commun. Biol.">
        <title>Genome analysis of Parmales, the sister group of diatoms, reveals the evolutionary specialization of diatoms from phago-mixotrophs to photoautotrophs.</title>
        <authorList>
            <person name="Ban H."/>
            <person name="Sato S."/>
            <person name="Yoshikawa S."/>
            <person name="Yamada K."/>
            <person name="Nakamura Y."/>
            <person name="Ichinomiya M."/>
            <person name="Sato N."/>
            <person name="Blanc-Mathieu R."/>
            <person name="Endo H."/>
            <person name="Kuwata A."/>
            <person name="Ogata H."/>
        </authorList>
    </citation>
    <scope>NUCLEOTIDE SEQUENCE [LARGE SCALE GENOMIC DNA]</scope>
    <source>
        <strain evidence="11">NIES 3701</strain>
    </source>
</reference>
<evidence type="ECO:0000256" key="4">
    <source>
        <dbReference type="ARBA" id="ARBA00022729"/>
    </source>
</evidence>
<evidence type="ECO:0000256" key="9">
    <source>
        <dbReference type="SAM" id="Phobius"/>
    </source>
</evidence>
<name>A0A9W7ABV2_9STRA</name>
<feature type="region of interest" description="Disordered" evidence="8">
    <location>
        <begin position="1"/>
        <end position="21"/>
    </location>
</feature>
<dbReference type="SUPFAM" id="SSF53474">
    <property type="entry name" value="alpha/beta-Hydrolases"/>
    <property type="match status" value="1"/>
</dbReference>
<dbReference type="AlphaFoldDB" id="A0A9W7ABV2"/>
<keyword evidence="9" id="KW-0472">Membrane</keyword>
<evidence type="ECO:0000256" key="1">
    <source>
        <dbReference type="ARBA" id="ARBA00009431"/>
    </source>
</evidence>
<dbReference type="InterPro" id="IPR018202">
    <property type="entry name" value="Ser_caboxypep_ser_AS"/>
</dbReference>
<comment type="similarity">
    <text evidence="1 7">Belongs to the peptidase S10 family.</text>
</comment>
<keyword evidence="2 7" id="KW-0121">Carboxypeptidase</keyword>
<keyword evidence="6" id="KW-0325">Glycoprotein</keyword>
<dbReference type="Proteomes" id="UP001165085">
    <property type="component" value="Unassembled WGS sequence"/>
</dbReference>
<dbReference type="InterPro" id="IPR029058">
    <property type="entry name" value="AB_hydrolase_fold"/>
</dbReference>
<evidence type="ECO:0000256" key="2">
    <source>
        <dbReference type="ARBA" id="ARBA00022645"/>
    </source>
</evidence>
<evidence type="ECO:0000313" key="11">
    <source>
        <dbReference type="Proteomes" id="UP001165085"/>
    </source>
</evidence>